<comment type="caution">
    <text evidence="2">The sequence shown here is derived from an EMBL/GenBank/DDBJ whole genome shotgun (WGS) entry which is preliminary data.</text>
</comment>
<proteinExistence type="predicted"/>
<protein>
    <submittedName>
        <fullName evidence="2">Uncharacterized protein</fullName>
    </submittedName>
</protein>
<dbReference type="STRING" id="1754191.A0A1Y1VCY3"/>
<evidence type="ECO:0000313" key="2">
    <source>
        <dbReference type="EMBL" id="ORX52144.1"/>
    </source>
</evidence>
<reference evidence="2 3" key="2">
    <citation type="submission" date="2016-08" db="EMBL/GenBank/DDBJ databases">
        <title>Pervasive Adenine N6-methylation of Active Genes in Fungi.</title>
        <authorList>
            <consortium name="DOE Joint Genome Institute"/>
            <person name="Mondo S.J."/>
            <person name="Dannebaum R.O."/>
            <person name="Kuo R.C."/>
            <person name="Labutti K."/>
            <person name="Haridas S."/>
            <person name="Kuo A."/>
            <person name="Salamov A."/>
            <person name="Ahrendt S.R."/>
            <person name="Lipzen A."/>
            <person name="Sullivan W."/>
            <person name="Andreopoulos W.B."/>
            <person name="Clum A."/>
            <person name="Lindquist E."/>
            <person name="Daum C."/>
            <person name="Ramamoorthy G.K."/>
            <person name="Gryganskyi A."/>
            <person name="Culley D."/>
            <person name="Magnuson J.K."/>
            <person name="James T.Y."/>
            <person name="O'Malley M.A."/>
            <person name="Stajich J.E."/>
            <person name="Spatafora J.W."/>
            <person name="Visel A."/>
            <person name="Grigoriev I.V."/>
        </authorList>
    </citation>
    <scope>NUCLEOTIDE SEQUENCE [LARGE SCALE GENOMIC DNA]</scope>
    <source>
        <strain evidence="3">finn</strain>
    </source>
</reference>
<accession>A0A1Y1VCY3</accession>
<evidence type="ECO:0000256" key="1">
    <source>
        <dbReference type="SAM" id="MobiDB-lite"/>
    </source>
</evidence>
<feature type="compositionally biased region" description="Acidic residues" evidence="1">
    <location>
        <begin position="376"/>
        <end position="387"/>
    </location>
</feature>
<dbReference type="AlphaFoldDB" id="A0A1Y1VCY3"/>
<organism evidence="2 3">
    <name type="scientific">Piromyces finnis</name>
    <dbReference type="NCBI Taxonomy" id="1754191"/>
    <lineage>
        <taxon>Eukaryota</taxon>
        <taxon>Fungi</taxon>
        <taxon>Fungi incertae sedis</taxon>
        <taxon>Chytridiomycota</taxon>
        <taxon>Chytridiomycota incertae sedis</taxon>
        <taxon>Neocallimastigomycetes</taxon>
        <taxon>Neocallimastigales</taxon>
        <taxon>Neocallimastigaceae</taxon>
        <taxon>Piromyces</taxon>
    </lineage>
</organism>
<evidence type="ECO:0000313" key="3">
    <source>
        <dbReference type="Proteomes" id="UP000193719"/>
    </source>
</evidence>
<dbReference type="Proteomes" id="UP000193719">
    <property type="component" value="Unassembled WGS sequence"/>
</dbReference>
<keyword evidence="3" id="KW-1185">Reference proteome</keyword>
<feature type="region of interest" description="Disordered" evidence="1">
    <location>
        <begin position="367"/>
        <end position="393"/>
    </location>
</feature>
<gene>
    <name evidence="2" type="ORF">BCR36DRAFT_411592</name>
</gene>
<dbReference type="EMBL" id="MCFH01000016">
    <property type="protein sequence ID" value="ORX52144.1"/>
    <property type="molecule type" value="Genomic_DNA"/>
</dbReference>
<name>A0A1Y1VCY3_9FUNG</name>
<dbReference type="OrthoDB" id="196547at2759"/>
<reference evidence="2 3" key="1">
    <citation type="submission" date="2016-08" db="EMBL/GenBank/DDBJ databases">
        <title>Genomes of anaerobic fungi encode conserved fungal cellulosomes for biomass hydrolysis.</title>
        <authorList>
            <consortium name="DOE Joint Genome Institute"/>
            <person name="Haitjema C.H."/>
            <person name="Gilmore S.P."/>
            <person name="Henske J.K."/>
            <person name="Solomon K.V."/>
            <person name="De Groot R."/>
            <person name="Kuo A."/>
            <person name="Mondo S.J."/>
            <person name="Salamov A.A."/>
            <person name="Labutti K."/>
            <person name="Zhao Z."/>
            <person name="Chiniquy J."/>
            <person name="Barry K."/>
            <person name="Brewer H.M."/>
            <person name="Purvine S.O."/>
            <person name="Wright A.T."/>
            <person name="Boxma B."/>
            <person name="Van Alen T."/>
            <person name="Hackstein J.H."/>
            <person name="Baker S.E."/>
            <person name="Grigoriev I.V."/>
            <person name="O'Malley M.A."/>
        </authorList>
    </citation>
    <scope>NUCLEOTIDE SEQUENCE [LARGE SCALE GENOMIC DNA]</scope>
    <source>
        <strain evidence="3">finn</strain>
    </source>
</reference>
<sequence>MKLPKIKHNINIEKYNNFNLKDVFDESFPHDIHFLIKTVHKYKGLIKAIKNKKEKKGLTLSREDSSKYLYKVLIVYLPVIKERLVKNYFIEKEKVRKIQKKVKREKEKKLANFFGENPSVDPIKKQIFSITMNLNIKDSALSNSKLLIDESLIYNDDDAESSNERLKSTSQIIYDDSSSEYESSQYLSSEDFLTFKKYVNSELKDEENDVVDSQEIRNSNFFTMKKKADKLQHFFGDKIQISQLNEQQALQNEIGENTLNAMKFHQTSGSVDYLSNINNLFNNKGTVKFGRRSQSIDNLPKTENLMDNSQRKMMAKRTNKINSILGTVINEKLTGSVIESANTSNSRKDPNEGSCILNKSVSFVENASNDSKSLDTDTEEMSSENDSDINSSKGNMIQIRRMKKLHQLFGERINMETLIKLQIKKNEIEKKNKIEKGIFTEYERKDIRNRCKKLEDIFGTVPPTLLVNINAKNADCNAFVKHRNSIISLSMMFTYDKEVADVMDIISIDGVDGDEGSLTSQINEDNLNSKEVNKTKLKKLRKFFGDDADPASIINSIIISDIRKSIDTDITDKEQKKQLNKELNIIWEDIQEKSKHFMETITEDDTIKISDNNNEKSDNFLKSTTQSLKKYTSFDLGKSKKKSNISSYQIKNLCNEDLYSDSEGESDQYDSKWRDYVVEWLKTNHKI</sequence>